<comment type="caution">
    <text evidence="1">The sequence shown here is derived from an EMBL/GenBank/DDBJ whole genome shotgun (WGS) entry which is preliminary data.</text>
</comment>
<keyword evidence="2" id="KW-1185">Reference proteome</keyword>
<name>A0AA39UCF3_9LECA</name>
<accession>A0AA39UCF3</accession>
<dbReference type="AlphaFoldDB" id="A0AA39UCF3"/>
<proteinExistence type="predicted"/>
<gene>
    <name evidence="1" type="ORF">JMJ35_003038</name>
</gene>
<reference evidence="1" key="1">
    <citation type="submission" date="2023-03" db="EMBL/GenBank/DDBJ databases">
        <title>Complete genome of Cladonia borealis.</title>
        <authorList>
            <person name="Park H."/>
        </authorList>
    </citation>
    <scope>NUCLEOTIDE SEQUENCE</scope>
    <source>
        <strain evidence="1">ANT050790</strain>
    </source>
</reference>
<dbReference type="Proteomes" id="UP001166286">
    <property type="component" value="Unassembled WGS sequence"/>
</dbReference>
<organism evidence="1 2">
    <name type="scientific">Cladonia borealis</name>
    <dbReference type="NCBI Taxonomy" id="184061"/>
    <lineage>
        <taxon>Eukaryota</taxon>
        <taxon>Fungi</taxon>
        <taxon>Dikarya</taxon>
        <taxon>Ascomycota</taxon>
        <taxon>Pezizomycotina</taxon>
        <taxon>Lecanoromycetes</taxon>
        <taxon>OSLEUM clade</taxon>
        <taxon>Lecanoromycetidae</taxon>
        <taxon>Lecanorales</taxon>
        <taxon>Lecanorineae</taxon>
        <taxon>Cladoniaceae</taxon>
        <taxon>Cladonia</taxon>
    </lineage>
</organism>
<evidence type="ECO:0000313" key="1">
    <source>
        <dbReference type="EMBL" id="KAK0514421.1"/>
    </source>
</evidence>
<evidence type="ECO:0000313" key="2">
    <source>
        <dbReference type="Proteomes" id="UP001166286"/>
    </source>
</evidence>
<sequence length="128" mass="14449">MAQPGRPIDTLEPGTMLKLESRRQYLATRFDQVWMDQRITAIGMGNCTGGPIDASDFFRDSWEAVEVALTVIMAGPQVCDYITRTAPLVGPDNPIKPMQVYRLGELADVDDRSLFRWKTTHFCRINSP</sequence>
<protein>
    <submittedName>
        <fullName evidence="1">Uncharacterized protein</fullName>
    </submittedName>
</protein>
<dbReference type="EMBL" id="JAFEKC020000005">
    <property type="protein sequence ID" value="KAK0514421.1"/>
    <property type="molecule type" value="Genomic_DNA"/>
</dbReference>